<comment type="caution">
    <text evidence="1">The sequence shown here is derived from an EMBL/GenBank/DDBJ whole genome shotgun (WGS) entry which is preliminary data.</text>
</comment>
<gene>
    <name evidence="1" type="ORF">IHE51_01920</name>
</gene>
<organism evidence="1 2">
    <name type="scientific">Candidatus Acidifodinimicrobium mancum</name>
    <dbReference type="NCBI Taxonomy" id="2898728"/>
    <lineage>
        <taxon>Archaea</taxon>
        <taxon>Candidatus Parvarchaeota</taxon>
        <taxon>Candidatus Acidifodinimicrobiaceae</taxon>
        <taxon>Candidatus Acidifodinimicrobium</taxon>
    </lineage>
</organism>
<accession>A0A8T3V0I6</accession>
<evidence type="ECO:0000313" key="2">
    <source>
        <dbReference type="Proteomes" id="UP000718571"/>
    </source>
</evidence>
<sequence length="134" mass="15280">MMEGGLSDLLPIIGMTGQHYTGQEKAKVRAMVQYGLSKRKAAEILNIAPSTIWRWNLPPSTFKNVEYPERTRQEAISLYKSGMSRLKISIRLGVGMRALNRWLGKSKDGREFNMYPLAVKQQARRLARDKSKNP</sequence>
<name>A0A8T3V0I6_9ARCH</name>
<proteinExistence type="predicted"/>
<dbReference type="Proteomes" id="UP000718571">
    <property type="component" value="Unassembled WGS sequence"/>
</dbReference>
<dbReference type="EMBL" id="JADFAR010000023">
    <property type="protein sequence ID" value="MBE5728594.1"/>
    <property type="molecule type" value="Genomic_DNA"/>
</dbReference>
<protein>
    <submittedName>
        <fullName evidence="1">Helix-turn-helix domain-containing protein</fullName>
    </submittedName>
</protein>
<dbReference type="AlphaFoldDB" id="A0A8T3V0I6"/>
<dbReference type="SUPFAM" id="SSF46689">
    <property type="entry name" value="Homeodomain-like"/>
    <property type="match status" value="1"/>
</dbReference>
<evidence type="ECO:0000313" key="1">
    <source>
        <dbReference type="EMBL" id="MBE5728594.1"/>
    </source>
</evidence>
<reference evidence="1 2" key="1">
    <citation type="submission" date="2020-09" db="EMBL/GenBank/DDBJ databases">
        <title>Genomic characterization of a novel Parvarchaeota family in acid mine drainage sediments.</title>
        <authorList>
            <person name="Luo Z.-H."/>
        </authorList>
    </citation>
    <scope>NUCLEOTIDE SEQUENCE [LARGE SCALE GENOMIC DNA]</scope>
    <source>
        <strain evidence="1">MAS1_bins.189</strain>
    </source>
</reference>
<dbReference type="InterPro" id="IPR009057">
    <property type="entry name" value="Homeodomain-like_sf"/>
</dbReference>